<dbReference type="GO" id="GO:0045499">
    <property type="term" value="F:chemorepellent activity"/>
    <property type="evidence" value="ECO:0007669"/>
    <property type="project" value="TreeGrafter"/>
</dbReference>
<keyword evidence="3" id="KW-0472">Membrane</keyword>
<dbReference type="GO" id="GO:0030335">
    <property type="term" value="P:positive regulation of cell migration"/>
    <property type="evidence" value="ECO:0007669"/>
    <property type="project" value="TreeGrafter"/>
</dbReference>
<dbReference type="AlphaFoldDB" id="E0VS20"/>
<name>E0VS20_PEDHC</name>
<dbReference type="EMBL" id="AAZO01005016">
    <property type="status" value="NOT_ANNOTATED_CDS"/>
    <property type="molecule type" value="Genomic_DNA"/>
</dbReference>
<proteinExistence type="predicted"/>
<feature type="transmembrane region" description="Helical" evidence="3">
    <location>
        <begin position="122"/>
        <end position="142"/>
    </location>
</feature>
<dbReference type="RefSeq" id="XP_002428914.1">
    <property type="nucleotide sequence ID" value="XM_002428869.1"/>
</dbReference>
<keyword evidence="3" id="KW-1133">Transmembrane helix</keyword>
<feature type="domain" description="Sema" evidence="4">
    <location>
        <begin position="8"/>
        <end position="161"/>
    </location>
</feature>
<evidence type="ECO:0000256" key="1">
    <source>
        <dbReference type="ARBA" id="ARBA00022782"/>
    </source>
</evidence>
<dbReference type="InterPro" id="IPR015943">
    <property type="entry name" value="WD40/YVTN_repeat-like_dom_sf"/>
</dbReference>
<dbReference type="InterPro" id="IPR036352">
    <property type="entry name" value="Semap_dom_sf"/>
</dbReference>
<evidence type="ECO:0000259" key="4">
    <source>
        <dbReference type="PROSITE" id="PS51004"/>
    </source>
</evidence>
<dbReference type="InterPro" id="IPR027231">
    <property type="entry name" value="Semaphorin"/>
</dbReference>
<evidence type="ECO:0000256" key="3">
    <source>
        <dbReference type="SAM" id="Phobius"/>
    </source>
</evidence>
<dbReference type="KEGG" id="phu:Phum_PHUM409760"/>
<dbReference type="eggNOG" id="KOG3611">
    <property type="taxonomic scope" value="Eukaryota"/>
</dbReference>
<evidence type="ECO:0000256" key="2">
    <source>
        <dbReference type="PROSITE-ProRule" id="PRU00352"/>
    </source>
</evidence>
<dbReference type="PANTHER" id="PTHR11036">
    <property type="entry name" value="SEMAPHORIN"/>
    <property type="match status" value="1"/>
</dbReference>
<dbReference type="SUPFAM" id="SSF101912">
    <property type="entry name" value="Sema domain"/>
    <property type="match status" value="1"/>
</dbReference>
<dbReference type="PROSITE" id="PS51004">
    <property type="entry name" value="SEMA"/>
    <property type="match status" value="1"/>
</dbReference>
<dbReference type="GO" id="GO:0007411">
    <property type="term" value="P:axon guidance"/>
    <property type="evidence" value="ECO:0007669"/>
    <property type="project" value="TreeGrafter"/>
</dbReference>
<keyword evidence="7" id="KW-1185">Reference proteome</keyword>
<protein>
    <recommendedName>
        <fullName evidence="4">Sema domain-containing protein</fullName>
    </recommendedName>
</protein>
<evidence type="ECO:0000313" key="7">
    <source>
        <dbReference type="Proteomes" id="UP000009046"/>
    </source>
</evidence>
<dbReference type="Proteomes" id="UP000009046">
    <property type="component" value="Unassembled WGS sequence"/>
</dbReference>
<evidence type="ECO:0000313" key="6">
    <source>
        <dbReference type="EnsemblMetazoa" id="PHUM409760-PA"/>
    </source>
</evidence>
<dbReference type="GO" id="GO:0005886">
    <property type="term" value="C:plasma membrane"/>
    <property type="evidence" value="ECO:0007669"/>
    <property type="project" value="TreeGrafter"/>
</dbReference>
<dbReference type="OrthoDB" id="9988752at2759"/>
<evidence type="ECO:0000313" key="5">
    <source>
        <dbReference type="EMBL" id="EEB16176.1"/>
    </source>
</evidence>
<sequence length="161" mass="18786">MDEVVIHQCFIENVNAIIHLFGSIQEFTCGKLYYRTFYLDEKRNSLYVGAMDKLFKLKLNSISHSSCERDSLSLEPSDVGNCVSKGKSEYFDCRNHVRVIQAIGDGSRFYVCGTNAHNPKDWVIYVSLNYLIFYLFIIFFFLKKFKFRVANTRKRNFIGAK</sequence>
<reference evidence="5" key="2">
    <citation type="submission" date="2007-04" db="EMBL/GenBank/DDBJ databases">
        <title>The genome of the human body louse.</title>
        <authorList>
            <consortium name="The Human Body Louse Genome Consortium"/>
            <person name="Kirkness E."/>
            <person name="Walenz B."/>
            <person name="Hass B."/>
            <person name="Bruggner R."/>
            <person name="Strausberg R."/>
        </authorList>
    </citation>
    <scope>NUCLEOTIDE SEQUENCE</scope>
    <source>
        <strain evidence="5">USDA</strain>
    </source>
</reference>
<keyword evidence="1" id="KW-0221">Differentiation</keyword>
<reference evidence="6" key="3">
    <citation type="submission" date="2021-02" db="UniProtKB">
        <authorList>
            <consortium name="EnsemblMetazoa"/>
        </authorList>
    </citation>
    <scope>IDENTIFICATION</scope>
    <source>
        <strain evidence="6">USDA</strain>
    </source>
</reference>
<dbReference type="EnsemblMetazoa" id="PHUM409760-RA">
    <property type="protein sequence ID" value="PHUM409760-PA"/>
    <property type="gene ID" value="PHUM409760"/>
</dbReference>
<keyword evidence="3" id="KW-0812">Transmembrane</keyword>
<comment type="caution">
    <text evidence="2">Lacks conserved residue(s) required for the propagation of feature annotation.</text>
</comment>
<dbReference type="InterPro" id="IPR001627">
    <property type="entry name" value="Semap_dom"/>
</dbReference>
<dbReference type="STRING" id="121224.E0VS20"/>
<dbReference type="EMBL" id="DS235724">
    <property type="protein sequence ID" value="EEB16176.1"/>
    <property type="molecule type" value="Genomic_DNA"/>
</dbReference>
<dbReference type="VEuPathDB" id="VectorBase:PHUM409760"/>
<dbReference type="CTD" id="8234123"/>
<dbReference type="HOGENOM" id="CLU_1645752_0_0_1"/>
<dbReference type="GO" id="GO:0071526">
    <property type="term" value="P:semaphorin-plexin signaling pathway"/>
    <property type="evidence" value="ECO:0007669"/>
    <property type="project" value="TreeGrafter"/>
</dbReference>
<accession>E0VS20</accession>
<dbReference type="GeneID" id="8234123"/>
<dbReference type="GO" id="GO:0030215">
    <property type="term" value="F:semaphorin receptor binding"/>
    <property type="evidence" value="ECO:0007669"/>
    <property type="project" value="InterPro"/>
</dbReference>
<dbReference type="PANTHER" id="PTHR11036:SF90">
    <property type="entry name" value="SEMAPHORIN 2B, ISOFORM D-RELATED"/>
    <property type="match status" value="1"/>
</dbReference>
<dbReference type="InParanoid" id="E0VS20"/>
<dbReference type="Gene3D" id="2.130.10.10">
    <property type="entry name" value="YVTN repeat-like/Quinoprotein amine dehydrogenase"/>
    <property type="match status" value="1"/>
</dbReference>
<reference evidence="5" key="1">
    <citation type="submission" date="2007-04" db="EMBL/GenBank/DDBJ databases">
        <title>Annotation of Pediculus humanus corporis strain USDA.</title>
        <authorList>
            <person name="Kirkness E."/>
            <person name="Hannick L."/>
            <person name="Hass B."/>
            <person name="Bruggner R."/>
            <person name="Lawson D."/>
            <person name="Bidwell S."/>
            <person name="Joardar V."/>
            <person name="Caler E."/>
            <person name="Walenz B."/>
            <person name="Inman J."/>
            <person name="Schobel S."/>
            <person name="Galinsky K."/>
            <person name="Amedeo P."/>
            <person name="Strausberg R."/>
        </authorList>
    </citation>
    <scope>NUCLEOTIDE SEQUENCE</scope>
    <source>
        <strain evidence="5">USDA</strain>
    </source>
</reference>
<gene>
    <name evidence="6" type="primary">8234123</name>
    <name evidence="5" type="ORF">Phum_PHUM409760</name>
</gene>
<organism>
    <name type="scientific">Pediculus humanus subsp. corporis</name>
    <name type="common">Body louse</name>
    <dbReference type="NCBI Taxonomy" id="121224"/>
    <lineage>
        <taxon>Eukaryota</taxon>
        <taxon>Metazoa</taxon>
        <taxon>Ecdysozoa</taxon>
        <taxon>Arthropoda</taxon>
        <taxon>Hexapoda</taxon>
        <taxon>Insecta</taxon>
        <taxon>Pterygota</taxon>
        <taxon>Neoptera</taxon>
        <taxon>Paraneoptera</taxon>
        <taxon>Psocodea</taxon>
        <taxon>Troctomorpha</taxon>
        <taxon>Phthiraptera</taxon>
        <taxon>Anoplura</taxon>
        <taxon>Pediculidae</taxon>
        <taxon>Pediculus</taxon>
    </lineage>
</organism>